<feature type="active site" description="Proton acceptor" evidence="4">
    <location>
        <position position="243"/>
    </location>
</feature>
<dbReference type="InterPro" id="IPR016461">
    <property type="entry name" value="COMT-like"/>
</dbReference>
<accession>A0A7X0M6V4</accession>
<dbReference type="RefSeq" id="WP_184979447.1">
    <property type="nucleotide sequence ID" value="NZ_BAAALO010000139.1"/>
</dbReference>
<gene>
    <name evidence="7" type="ORF">BJ992_001800</name>
</gene>
<dbReference type="Gene3D" id="3.40.50.150">
    <property type="entry name" value="Vaccinia Virus protein VP39"/>
    <property type="match status" value="1"/>
</dbReference>
<proteinExistence type="predicted"/>
<evidence type="ECO:0000256" key="2">
    <source>
        <dbReference type="ARBA" id="ARBA00022679"/>
    </source>
</evidence>
<dbReference type="Gene3D" id="1.10.287.1350">
    <property type="match status" value="1"/>
</dbReference>
<dbReference type="Pfam" id="PF00891">
    <property type="entry name" value="Methyltransf_2"/>
    <property type="match status" value="1"/>
</dbReference>
<dbReference type="SUPFAM" id="SSF53335">
    <property type="entry name" value="S-adenosyl-L-methionine-dependent methyltransferases"/>
    <property type="match status" value="1"/>
</dbReference>
<dbReference type="InterPro" id="IPR001077">
    <property type="entry name" value="COMT_C"/>
</dbReference>
<reference evidence="7 8" key="1">
    <citation type="submission" date="2020-08" db="EMBL/GenBank/DDBJ databases">
        <title>Sequencing the genomes of 1000 actinobacteria strains.</title>
        <authorList>
            <person name="Klenk H.-P."/>
        </authorList>
    </citation>
    <scope>NUCLEOTIDE SEQUENCE [LARGE SCALE GENOMIC DNA]</scope>
    <source>
        <strain evidence="7 8">DSM 44936</strain>
    </source>
</reference>
<sequence length="334" mass="36207">MTDPASPIWDTLRSSWRASAMRTMAELRVADHLADGPLTVTELATRCEAHAPSLGRLMRAMASVGLVETVGEDRYALTGTGALLRSDLPSSLRTSVLFNTDPTLAIALAGLTSTVRTGRSHWVETKGVLYDYMAGDPELLALFNEYMTVRAVPMAAGVAEQYDFAEVRTLVDVGGGRGHLTAAILRANPEMRATLFELAQVLPAAQAAFESWGLADRCEFVAGDFFASVPAGADAYLLGSVVHNWDDNDALRVLGTVRVAVPQHGRVLLVEMVLPDDDEPHFGKDLDIRMLSIFGQGRERSRSEYTVLLEKAGLELTRVIPIPFNASVVEARPV</sequence>
<dbReference type="AlphaFoldDB" id="A0A7X0M6V4"/>
<dbReference type="PANTHER" id="PTHR43712:SF2">
    <property type="entry name" value="O-METHYLTRANSFERASE CICE"/>
    <property type="match status" value="1"/>
</dbReference>
<dbReference type="Gene3D" id="1.10.10.10">
    <property type="entry name" value="Winged helix-like DNA-binding domain superfamily/Winged helix DNA-binding domain"/>
    <property type="match status" value="1"/>
</dbReference>
<keyword evidence="3" id="KW-0949">S-adenosyl-L-methionine</keyword>
<dbReference type="PIRSF" id="PIRSF005739">
    <property type="entry name" value="O-mtase"/>
    <property type="match status" value="1"/>
</dbReference>
<dbReference type="InterPro" id="IPR036390">
    <property type="entry name" value="WH_DNA-bd_sf"/>
</dbReference>
<dbReference type="InterPro" id="IPR036388">
    <property type="entry name" value="WH-like_DNA-bd_sf"/>
</dbReference>
<comment type="caution">
    <text evidence="7">The sequence shown here is derived from an EMBL/GenBank/DDBJ whole genome shotgun (WGS) entry which is preliminary data.</text>
</comment>
<dbReference type="EMBL" id="JACHIU010000001">
    <property type="protein sequence ID" value="MBB6472369.1"/>
    <property type="molecule type" value="Genomic_DNA"/>
</dbReference>
<evidence type="ECO:0000256" key="3">
    <source>
        <dbReference type="ARBA" id="ARBA00022691"/>
    </source>
</evidence>
<name>A0A7X0M6V4_9ACTN</name>
<dbReference type="Proteomes" id="UP000555564">
    <property type="component" value="Unassembled WGS sequence"/>
</dbReference>
<dbReference type="GO" id="GO:0046983">
    <property type="term" value="F:protein dimerization activity"/>
    <property type="evidence" value="ECO:0007669"/>
    <property type="project" value="InterPro"/>
</dbReference>
<dbReference type="GO" id="GO:0008171">
    <property type="term" value="F:O-methyltransferase activity"/>
    <property type="evidence" value="ECO:0007669"/>
    <property type="project" value="InterPro"/>
</dbReference>
<evidence type="ECO:0000313" key="8">
    <source>
        <dbReference type="Proteomes" id="UP000555564"/>
    </source>
</evidence>
<keyword evidence="2" id="KW-0808">Transferase</keyword>
<keyword evidence="1 7" id="KW-0489">Methyltransferase</keyword>
<keyword evidence="8" id="KW-1185">Reference proteome</keyword>
<evidence type="ECO:0000313" key="7">
    <source>
        <dbReference type="EMBL" id="MBB6472369.1"/>
    </source>
</evidence>
<dbReference type="GO" id="GO:0032259">
    <property type="term" value="P:methylation"/>
    <property type="evidence" value="ECO:0007669"/>
    <property type="project" value="UniProtKB-KW"/>
</dbReference>
<protein>
    <submittedName>
        <fullName evidence="7">Ubiquinone/menaquinone biosynthesis C-methylase UbiE</fullName>
    </submittedName>
</protein>
<evidence type="ECO:0000259" key="5">
    <source>
        <dbReference type="Pfam" id="PF00891"/>
    </source>
</evidence>
<dbReference type="InterPro" id="IPR012967">
    <property type="entry name" value="COMT_dimerisation"/>
</dbReference>
<organism evidence="7 8">
    <name type="scientific">Sphaerisporangium rubeum</name>
    <dbReference type="NCBI Taxonomy" id="321317"/>
    <lineage>
        <taxon>Bacteria</taxon>
        <taxon>Bacillati</taxon>
        <taxon>Actinomycetota</taxon>
        <taxon>Actinomycetes</taxon>
        <taxon>Streptosporangiales</taxon>
        <taxon>Streptosporangiaceae</taxon>
        <taxon>Sphaerisporangium</taxon>
    </lineage>
</organism>
<dbReference type="PANTHER" id="PTHR43712">
    <property type="entry name" value="PUTATIVE (AFU_ORTHOLOGUE AFUA_4G14580)-RELATED"/>
    <property type="match status" value="1"/>
</dbReference>
<keyword evidence="7" id="KW-0830">Ubiquinone</keyword>
<dbReference type="SUPFAM" id="SSF46785">
    <property type="entry name" value="Winged helix' DNA-binding domain"/>
    <property type="match status" value="1"/>
</dbReference>
<dbReference type="PROSITE" id="PS51683">
    <property type="entry name" value="SAM_OMT_II"/>
    <property type="match status" value="1"/>
</dbReference>
<evidence type="ECO:0000256" key="4">
    <source>
        <dbReference type="PIRSR" id="PIRSR005739-1"/>
    </source>
</evidence>
<dbReference type="InterPro" id="IPR029063">
    <property type="entry name" value="SAM-dependent_MTases_sf"/>
</dbReference>
<evidence type="ECO:0000256" key="1">
    <source>
        <dbReference type="ARBA" id="ARBA00022603"/>
    </source>
</evidence>
<feature type="domain" description="O-methyltransferase C-terminal" evidence="5">
    <location>
        <begin position="111"/>
        <end position="314"/>
    </location>
</feature>
<feature type="domain" description="O-methyltransferase dimerisation" evidence="6">
    <location>
        <begin position="9"/>
        <end position="84"/>
    </location>
</feature>
<evidence type="ECO:0000259" key="6">
    <source>
        <dbReference type="Pfam" id="PF08100"/>
    </source>
</evidence>
<dbReference type="Pfam" id="PF08100">
    <property type="entry name" value="Dimerisation"/>
    <property type="match status" value="1"/>
</dbReference>